<proteinExistence type="predicted"/>
<evidence type="ECO:0000313" key="1">
    <source>
        <dbReference type="EMBL" id="CAH9113321.1"/>
    </source>
</evidence>
<dbReference type="EMBL" id="CAMAPF010000204">
    <property type="protein sequence ID" value="CAH9113321.1"/>
    <property type="molecule type" value="Genomic_DNA"/>
</dbReference>
<dbReference type="Proteomes" id="UP001152523">
    <property type="component" value="Unassembled WGS sequence"/>
</dbReference>
<reference evidence="1" key="1">
    <citation type="submission" date="2022-07" db="EMBL/GenBank/DDBJ databases">
        <authorList>
            <person name="Macas J."/>
            <person name="Novak P."/>
            <person name="Neumann P."/>
        </authorList>
    </citation>
    <scope>NUCLEOTIDE SEQUENCE</scope>
</reference>
<accession>A0AAV0DZP7</accession>
<organism evidence="1 2">
    <name type="scientific">Cuscuta epithymum</name>
    <dbReference type="NCBI Taxonomy" id="186058"/>
    <lineage>
        <taxon>Eukaryota</taxon>
        <taxon>Viridiplantae</taxon>
        <taxon>Streptophyta</taxon>
        <taxon>Embryophyta</taxon>
        <taxon>Tracheophyta</taxon>
        <taxon>Spermatophyta</taxon>
        <taxon>Magnoliopsida</taxon>
        <taxon>eudicotyledons</taxon>
        <taxon>Gunneridae</taxon>
        <taxon>Pentapetalae</taxon>
        <taxon>asterids</taxon>
        <taxon>lamiids</taxon>
        <taxon>Solanales</taxon>
        <taxon>Convolvulaceae</taxon>
        <taxon>Cuscuteae</taxon>
        <taxon>Cuscuta</taxon>
        <taxon>Cuscuta subgen. Cuscuta</taxon>
    </lineage>
</organism>
<evidence type="ECO:0000313" key="2">
    <source>
        <dbReference type="Proteomes" id="UP001152523"/>
    </source>
</evidence>
<sequence length="131" mass="15089">MHRTKKFAWKTRTLSMFSCGLALLFRLLCAFDRLSNIFEKVELVLQGCHLLLTLIEMKLENKLTKSPLEYVAVLSSAMLIHRNFYGGSKMWEFVDATHFCLQNFAAGVHTVCWLSGVIALYKHVDHLHKSE</sequence>
<protein>
    <recommendedName>
        <fullName evidence="3">Post-GPI attachment to proteins factor 3</fullName>
    </recommendedName>
</protein>
<gene>
    <name evidence="1" type="ORF">CEPIT_LOCUS20242</name>
</gene>
<keyword evidence="2" id="KW-1185">Reference proteome</keyword>
<dbReference type="AlphaFoldDB" id="A0AAV0DZP7"/>
<evidence type="ECO:0008006" key="3">
    <source>
        <dbReference type="Google" id="ProtNLM"/>
    </source>
</evidence>
<name>A0AAV0DZP7_9ASTE</name>
<comment type="caution">
    <text evidence="1">The sequence shown here is derived from an EMBL/GenBank/DDBJ whole genome shotgun (WGS) entry which is preliminary data.</text>
</comment>